<accession>A0A016ULT0</accession>
<dbReference type="OrthoDB" id="10037706at2759"/>
<dbReference type="Proteomes" id="UP000024635">
    <property type="component" value="Unassembled WGS sequence"/>
</dbReference>
<evidence type="ECO:0000313" key="3">
    <source>
        <dbReference type="Proteomes" id="UP000024635"/>
    </source>
</evidence>
<evidence type="ECO:0000313" key="2">
    <source>
        <dbReference type="EMBL" id="EYC15866.1"/>
    </source>
</evidence>
<gene>
    <name evidence="2" type="primary">Acey_s0035.g3010</name>
    <name evidence="2" type="ORF">Y032_0035g3010</name>
</gene>
<keyword evidence="3" id="KW-1185">Reference proteome</keyword>
<evidence type="ECO:0008006" key="4">
    <source>
        <dbReference type="Google" id="ProtNLM"/>
    </source>
</evidence>
<protein>
    <recommendedName>
        <fullName evidence="4">GOLD domain-containing protein</fullName>
    </recommendedName>
</protein>
<dbReference type="AlphaFoldDB" id="A0A016ULT0"/>
<sequence length="113" mass="13110">MRNLLLFLLLVLYSYALTMKTSAGVEAYIGRTITMDLDSRMTCFYEPLEKNMSLKLSVNVRASFTRSPRTWSSEVSEHARYKLWCFYAFVISLSRVLQLGGRRGIRKYAAQHN</sequence>
<dbReference type="EMBL" id="JARK01001371">
    <property type="protein sequence ID" value="EYC15866.1"/>
    <property type="molecule type" value="Genomic_DNA"/>
</dbReference>
<feature type="chain" id="PRO_5001492499" description="GOLD domain-containing protein" evidence="1">
    <location>
        <begin position="17"/>
        <end position="113"/>
    </location>
</feature>
<proteinExistence type="predicted"/>
<keyword evidence="1" id="KW-0732">Signal</keyword>
<organism evidence="2 3">
    <name type="scientific">Ancylostoma ceylanicum</name>
    <dbReference type="NCBI Taxonomy" id="53326"/>
    <lineage>
        <taxon>Eukaryota</taxon>
        <taxon>Metazoa</taxon>
        <taxon>Ecdysozoa</taxon>
        <taxon>Nematoda</taxon>
        <taxon>Chromadorea</taxon>
        <taxon>Rhabditida</taxon>
        <taxon>Rhabditina</taxon>
        <taxon>Rhabditomorpha</taxon>
        <taxon>Strongyloidea</taxon>
        <taxon>Ancylostomatidae</taxon>
        <taxon>Ancylostomatinae</taxon>
        <taxon>Ancylostoma</taxon>
    </lineage>
</organism>
<evidence type="ECO:0000256" key="1">
    <source>
        <dbReference type="SAM" id="SignalP"/>
    </source>
</evidence>
<comment type="caution">
    <text evidence="2">The sequence shown here is derived from an EMBL/GenBank/DDBJ whole genome shotgun (WGS) entry which is preliminary data.</text>
</comment>
<feature type="signal peptide" evidence="1">
    <location>
        <begin position="1"/>
        <end position="16"/>
    </location>
</feature>
<reference evidence="3" key="1">
    <citation type="journal article" date="2015" name="Nat. Genet.">
        <title>The genome and transcriptome of the zoonotic hookworm Ancylostoma ceylanicum identify infection-specific gene families.</title>
        <authorList>
            <person name="Schwarz E.M."/>
            <person name="Hu Y."/>
            <person name="Antoshechkin I."/>
            <person name="Miller M.M."/>
            <person name="Sternberg P.W."/>
            <person name="Aroian R.V."/>
        </authorList>
    </citation>
    <scope>NUCLEOTIDE SEQUENCE</scope>
    <source>
        <strain evidence="3">HY135</strain>
    </source>
</reference>
<name>A0A016ULT0_9BILA</name>